<keyword evidence="5" id="KW-0479">Metal-binding</keyword>
<dbReference type="NCBIfam" id="TIGR00151">
    <property type="entry name" value="ispF"/>
    <property type="match status" value="1"/>
</dbReference>
<accession>A0A6J6ZHD8</accession>
<dbReference type="HAMAP" id="MF_00107">
    <property type="entry name" value="IspF"/>
    <property type="match status" value="1"/>
</dbReference>
<gene>
    <name evidence="9" type="ORF">UFOPK3164_00416</name>
    <name evidence="10" type="ORF">UFOPK3427_01075</name>
    <name evidence="11" type="ORF">UFOPK4112_00011</name>
</gene>
<dbReference type="GO" id="GO:0016114">
    <property type="term" value="P:terpenoid biosynthetic process"/>
    <property type="evidence" value="ECO:0007669"/>
    <property type="project" value="InterPro"/>
</dbReference>
<dbReference type="SUPFAM" id="SSF69765">
    <property type="entry name" value="IpsF-like"/>
    <property type="match status" value="1"/>
</dbReference>
<name>A0A6J6ZHD8_9ZZZZ</name>
<proteinExistence type="inferred from homology"/>
<keyword evidence="7" id="KW-0456">Lyase</keyword>
<protein>
    <recommendedName>
        <fullName evidence="4">2-C-methyl-D-erythritol 2,4-cyclodiphosphate synthase</fullName>
        <ecNumber evidence="4">4.6.1.12</ecNumber>
    </recommendedName>
</protein>
<evidence type="ECO:0000313" key="10">
    <source>
        <dbReference type="EMBL" id="CAB4875113.1"/>
    </source>
</evidence>
<dbReference type="InterPro" id="IPR020555">
    <property type="entry name" value="MECDP_synthase_CS"/>
</dbReference>
<dbReference type="PROSITE" id="PS01350">
    <property type="entry name" value="ISPF"/>
    <property type="match status" value="1"/>
</dbReference>
<sequence length="156" mass="16280">MRVGQGIDVHAFRDDATRPLILGGVVVPDSPGLAGHSDADVVTHALIDAMLGAAGLGDLGRHFPSSDPSLEGVSSLVMLEQVLVKLSDAQWVLTSGDVSIVAQTPRLERHLDAMSVVLSEKAHCVISVKATTTDHLGFIGQGQGIAAMAVVLLEER</sequence>
<dbReference type="Gene3D" id="3.30.1330.50">
    <property type="entry name" value="2-C-methyl-D-erythritol 2,4-cyclodiphosphate synthase"/>
    <property type="match status" value="1"/>
</dbReference>
<dbReference type="GO" id="GO:0019288">
    <property type="term" value="P:isopentenyl diphosphate biosynthetic process, methylerythritol 4-phosphate pathway"/>
    <property type="evidence" value="ECO:0007669"/>
    <property type="project" value="UniProtKB-UniPathway"/>
</dbReference>
<dbReference type="PANTHER" id="PTHR43181">
    <property type="entry name" value="2-C-METHYL-D-ERYTHRITOL 2,4-CYCLODIPHOSPHATE SYNTHASE, CHLOROPLASTIC"/>
    <property type="match status" value="1"/>
</dbReference>
<dbReference type="Pfam" id="PF02542">
    <property type="entry name" value="YgbB"/>
    <property type="match status" value="1"/>
</dbReference>
<evidence type="ECO:0000256" key="7">
    <source>
        <dbReference type="ARBA" id="ARBA00023239"/>
    </source>
</evidence>
<dbReference type="EMBL" id="CAFABE010000011">
    <property type="protein sequence ID" value="CAB4821032.1"/>
    <property type="molecule type" value="Genomic_DNA"/>
</dbReference>
<evidence type="ECO:0000259" key="8">
    <source>
        <dbReference type="Pfam" id="PF02542"/>
    </source>
</evidence>
<dbReference type="GO" id="GO:0008685">
    <property type="term" value="F:2-C-methyl-D-erythritol 2,4-cyclodiphosphate synthase activity"/>
    <property type="evidence" value="ECO:0007669"/>
    <property type="project" value="UniProtKB-EC"/>
</dbReference>
<dbReference type="AlphaFoldDB" id="A0A6J6ZHD8"/>
<evidence type="ECO:0000256" key="5">
    <source>
        <dbReference type="ARBA" id="ARBA00022723"/>
    </source>
</evidence>
<evidence type="ECO:0000313" key="9">
    <source>
        <dbReference type="EMBL" id="CAB4821032.1"/>
    </source>
</evidence>
<evidence type="ECO:0000313" key="11">
    <source>
        <dbReference type="EMBL" id="CAB5005878.1"/>
    </source>
</evidence>
<dbReference type="EMBL" id="CAFBPM010000001">
    <property type="protein sequence ID" value="CAB5005878.1"/>
    <property type="molecule type" value="Genomic_DNA"/>
</dbReference>
<dbReference type="PANTHER" id="PTHR43181:SF1">
    <property type="entry name" value="2-C-METHYL-D-ERYTHRITOL 2,4-CYCLODIPHOSPHATE SYNTHASE, CHLOROPLASTIC"/>
    <property type="match status" value="1"/>
</dbReference>
<evidence type="ECO:0000256" key="1">
    <source>
        <dbReference type="ARBA" id="ARBA00000200"/>
    </source>
</evidence>
<comment type="pathway">
    <text evidence="3">Isoprenoid biosynthesis; isopentenyl diphosphate biosynthesis via DXP pathway; isopentenyl diphosphate from 1-deoxy-D-xylulose 5-phosphate: step 4/6.</text>
</comment>
<feature type="domain" description="2-C-methyl-D-erythritol 2,4-cyclodiphosphate synthase" evidence="8">
    <location>
        <begin position="1"/>
        <end position="153"/>
    </location>
</feature>
<evidence type="ECO:0000256" key="6">
    <source>
        <dbReference type="ARBA" id="ARBA00023229"/>
    </source>
</evidence>
<reference evidence="9" key="1">
    <citation type="submission" date="2020-05" db="EMBL/GenBank/DDBJ databases">
        <authorList>
            <person name="Chiriac C."/>
            <person name="Salcher M."/>
            <person name="Ghai R."/>
            <person name="Kavagutti S V."/>
        </authorList>
    </citation>
    <scope>NUCLEOTIDE SEQUENCE</scope>
</reference>
<evidence type="ECO:0000256" key="3">
    <source>
        <dbReference type="ARBA" id="ARBA00004709"/>
    </source>
</evidence>
<comment type="catalytic activity">
    <reaction evidence="1">
        <text>4-CDP-2-C-methyl-D-erythritol 2-phosphate = 2-C-methyl-D-erythritol 2,4-cyclic diphosphate + CMP</text>
        <dbReference type="Rhea" id="RHEA:23864"/>
        <dbReference type="ChEBI" id="CHEBI:57919"/>
        <dbReference type="ChEBI" id="CHEBI:58483"/>
        <dbReference type="ChEBI" id="CHEBI:60377"/>
        <dbReference type="EC" id="4.6.1.12"/>
    </reaction>
</comment>
<dbReference type="UniPathway" id="UPA00056">
    <property type="reaction ID" value="UER00095"/>
</dbReference>
<dbReference type="EC" id="4.6.1.12" evidence="4"/>
<comment type="cofactor">
    <cofactor evidence="2">
        <name>a divalent metal cation</name>
        <dbReference type="ChEBI" id="CHEBI:60240"/>
    </cofactor>
</comment>
<keyword evidence="6" id="KW-0414">Isoprene biosynthesis</keyword>
<dbReference type="InterPro" id="IPR003526">
    <property type="entry name" value="MECDP_synthase"/>
</dbReference>
<organism evidence="9">
    <name type="scientific">freshwater metagenome</name>
    <dbReference type="NCBI Taxonomy" id="449393"/>
    <lineage>
        <taxon>unclassified sequences</taxon>
        <taxon>metagenomes</taxon>
        <taxon>ecological metagenomes</taxon>
    </lineage>
</organism>
<dbReference type="CDD" id="cd00554">
    <property type="entry name" value="MECDP_synthase"/>
    <property type="match status" value="1"/>
</dbReference>
<dbReference type="GO" id="GO:0046872">
    <property type="term" value="F:metal ion binding"/>
    <property type="evidence" value="ECO:0007669"/>
    <property type="project" value="UniProtKB-KW"/>
</dbReference>
<evidence type="ECO:0000256" key="4">
    <source>
        <dbReference type="ARBA" id="ARBA00012579"/>
    </source>
</evidence>
<evidence type="ECO:0000256" key="2">
    <source>
        <dbReference type="ARBA" id="ARBA00001968"/>
    </source>
</evidence>
<dbReference type="EMBL" id="CAFBLT010000001">
    <property type="protein sequence ID" value="CAB4875113.1"/>
    <property type="molecule type" value="Genomic_DNA"/>
</dbReference>
<dbReference type="InterPro" id="IPR036571">
    <property type="entry name" value="MECDP_synthase_sf"/>
</dbReference>